<evidence type="ECO:0000259" key="2">
    <source>
        <dbReference type="PROSITE" id="PS50215"/>
    </source>
</evidence>
<reference evidence="3 4" key="1">
    <citation type="submission" date="2019-11" db="EMBL/GenBank/DDBJ databases">
        <title>Strigops habroptila (kakapo) genome, bStrHab1, primary haplotype, v2.</title>
        <authorList>
            <person name="Jarvis E.D."/>
            <person name="Howard J."/>
            <person name="Rhie A."/>
            <person name="Phillippy A."/>
            <person name="Korlach J."/>
            <person name="Digby A."/>
            <person name="Iorns D."/>
            <person name="Eason D."/>
            <person name="Robertson B."/>
            <person name="Raemaekers T."/>
            <person name="Howe K."/>
            <person name="Lewin H."/>
            <person name="Damas J."/>
            <person name="Hastie A."/>
            <person name="Tracey A."/>
            <person name="Chow W."/>
            <person name="Fedrigo O."/>
        </authorList>
    </citation>
    <scope>NUCLEOTIDE SEQUENCE [LARGE SCALE GENOMIC DNA]</scope>
</reference>
<sequence>MGADDYIVVQKIVQISSLLNNVFRSLNLTVMLSSVEVWMDNSMVRAAGNAENVLLQLLKWKKTSRVLQPPEVPYLLLYGNPATFVGTTVPGKLCQRDAAGIVASTGGAVRGDPAGGCVRMKGPFCPLRQFKRKHSQCRPAADEQCDLAEFCTGASASCPPDLYVQDGHGCEHGTGYCYKGRCQSPDLQCQQLYGKGAKNAPLACYEEVNSQQDRFGHCGKNLGCGKLVCVYPNRLPFTKMKGAIIYAHVQEHLCVSFDFMNGPTKFDPLMVKEGTKCGPGKVRNPAGAAGNGTELVCNNKKNCHCDLGWSPPNCETTGPFVGGSIDSPWEAGGCRRQALGALWFYWVQQQLLWPHKLSGCC</sequence>
<name>A0A672U7Y6_STRHB</name>
<dbReference type="InterPro" id="IPR006586">
    <property type="entry name" value="ADAM_Cys-rich"/>
</dbReference>
<accession>A0A672U7Y6</accession>
<dbReference type="PANTHER" id="PTHR11905:SF158">
    <property type="entry name" value="DISINTEGRIN AND METALLOPROTEINASE DOMAIN-CONTAINING PROTEIN 18"/>
    <property type="match status" value="1"/>
</dbReference>
<dbReference type="GO" id="GO:0007155">
    <property type="term" value="P:cell adhesion"/>
    <property type="evidence" value="ECO:0007669"/>
    <property type="project" value="TreeGrafter"/>
</dbReference>
<dbReference type="Gene3D" id="4.10.70.10">
    <property type="entry name" value="Disintegrin domain"/>
    <property type="match status" value="1"/>
</dbReference>
<dbReference type="InterPro" id="IPR024079">
    <property type="entry name" value="MetalloPept_cat_dom_sf"/>
</dbReference>
<dbReference type="Gene3D" id="3.40.390.10">
    <property type="entry name" value="Collagenase (Catalytic Domain)"/>
    <property type="match status" value="1"/>
</dbReference>
<dbReference type="Proteomes" id="UP000472266">
    <property type="component" value="Chromosome 22"/>
</dbReference>
<reference evidence="3" key="3">
    <citation type="submission" date="2025-09" db="UniProtKB">
        <authorList>
            <consortium name="Ensembl"/>
        </authorList>
    </citation>
    <scope>IDENTIFICATION</scope>
</reference>
<dbReference type="Pfam" id="PF08516">
    <property type="entry name" value="ADAM_CR"/>
    <property type="match status" value="1"/>
</dbReference>
<dbReference type="GO" id="GO:0004222">
    <property type="term" value="F:metalloendopeptidase activity"/>
    <property type="evidence" value="ECO:0007669"/>
    <property type="project" value="InterPro"/>
</dbReference>
<feature type="domain" description="Peptidase M12B" evidence="2">
    <location>
        <begin position="1"/>
        <end position="102"/>
    </location>
</feature>
<dbReference type="SUPFAM" id="SSF55486">
    <property type="entry name" value="Metalloproteases ('zincins'), catalytic domain"/>
    <property type="match status" value="1"/>
</dbReference>
<dbReference type="InterPro" id="IPR036436">
    <property type="entry name" value="Disintegrin_dom_sf"/>
</dbReference>
<organism evidence="3 4">
    <name type="scientific">Strigops habroptila</name>
    <name type="common">Kakapo</name>
    <dbReference type="NCBI Taxonomy" id="2489341"/>
    <lineage>
        <taxon>Eukaryota</taxon>
        <taxon>Metazoa</taxon>
        <taxon>Chordata</taxon>
        <taxon>Craniata</taxon>
        <taxon>Vertebrata</taxon>
        <taxon>Euteleostomi</taxon>
        <taxon>Archelosauria</taxon>
        <taxon>Archosauria</taxon>
        <taxon>Dinosauria</taxon>
        <taxon>Saurischia</taxon>
        <taxon>Theropoda</taxon>
        <taxon>Coelurosauria</taxon>
        <taxon>Aves</taxon>
        <taxon>Neognathae</taxon>
        <taxon>Neoaves</taxon>
        <taxon>Telluraves</taxon>
        <taxon>Australaves</taxon>
        <taxon>Psittaciformes</taxon>
        <taxon>Psittacidae</taxon>
        <taxon>Strigops</taxon>
    </lineage>
</organism>
<reference evidence="3" key="2">
    <citation type="submission" date="2025-08" db="UniProtKB">
        <authorList>
            <consortium name="Ensembl"/>
        </authorList>
    </citation>
    <scope>IDENTIFICATION</scope>
</reference>
<dbReference type="GO" id="GO:0005886">
    <property type="term" value="C:plasma membrane"/>
    <property type="evidence" value="ECO:0007669"/>
    <property type="project" value="TreeGrafter"/>
</dbReference>
<dbReference type="PANTHER" id="PTHR11905">
    <property type="entry name" value="ADAM A DISINTEGRIN AND METALLOPROTEASE DOMAIN"/>
    <property type="match status" value="1"/>
</dbReference>
<evidence type="ECO:0000313" key="3">
    <source>
        <dbReference type="Ensembl" id="ENSSHBP00005011133.1"/>
    </source>
</evidence>
<dbReference type="PROSITE" id="PS50215">
    <property type="entry name" value="ADAM_MEPRO"/>
    <property type="match status" value="1"/>
</dbReference>
<dbReference type="InterPro" id="IPR001762">
    <property type="entry name" value="Disintegrin_dom"/>
</dbReference>
<dbReference type="SMART" id="SM00608">
    <property type="entry name" value="ACR"/>
    <property type="match status" value="1"/>
</dbReference>
<dbReference type="GO" id="GO:0008584">
    <property type="term" value="P:male gonad development"/>
    <property type="evidence" value="ECO:0007669"/>
    <property type="project" value="TreeGrafter"/>
</dbReference>
<evidence type="ECO:0000313" key="4">
    <source>
        <dbReference type="Proteomes" id="UP000472266"/>
    </source>
</evidence>
<comment type="caution">
    <text evidence="1">Lacks conserved residue(s) required for the propagation of feature annotation.</text>
</comment>
<dbReference type="SUPFAM" id="SSF57552">
    <property type="entry name" value="Blood coagulation inhibitor (disintegrin)"/>
    <property type="match status" value="1"/>
</dbReference>
<dbReference type="SMART" id="SM00050">
    <property type="entry name" value="DISIN"/>
    <property type="match status" value="1"/>
</dbReference>
<dbReference type="GO" id="GO:0007339">
    <property type="term" value="P:binding of sperm to zona pellucida"/>
    <property type="evidence" value="ECO:0007669"/>
    <property type="project" value="TreeGrafter"/>
</dbReference>
<dbReference type="Ensembl" id="ENSSHBT00005013395.1">
    <property type="protein sequence ID" value="ENSSHBP00005011133.1"/>
    <property type="gene ID" value="ENSSHBG00005009484.1"/>
</dbReference>
<evidence type="ECO:0000256" key="1">
    <source>
        <dbReference type="PROSITE-ProRule" id="PRU00276"/>
    </source>
</evidence>
<protein>
    <recommendedName>
        <fullName evidence="2">Peptidase M12B domain-containing protein</fullName>
    </recommendedName>
</protein>
<dbReference type="GO" id="GO:0006508">
    <property type="term" value="P:proteolysis"/>
    <property type="evidence" value="ECO:0007669"/>
    <property type="project" value="InterPro"/>
</dbReference>
<dbReference type="AlphaFoldDB" id="A0A672U7Y6"/>
<keyword evidence="4" id="KW-1185">Reference proteome</keyword>
<dbReference type="GeneTree" id="ENSGT00940000161015"/>
<dbReference type="Pfam" id="PF01421">
    <property type="entry name" value="Reprolysin"/>
    <property type="match status" value="1"/>
</dbReference>
<dbReference type="InterPro" id="IPR001590">
    <property type="entry name" value="Peptidase_M12B"/>
</dbReference>
<proteinExistence type="predicted"/>